<keyword evidence="4 13" id="KW-0813">Transport</keyword>
<evidence type="ECO:0000256" key="11">
    <source>
        <dbReference type="ARBA" id="ARBA00023136"/>
    </source>
</evidence>
<evidence type="ECO:0000256" key="8">
    <source>
        <dbReference type="ARBA" id="ARBA00022989"/>
    </source>
</evidence>
<keyword evidence="9" id="KW-0406">Ion transport</keyword>
<evidence type="ECO:0000256" key="3">
    <source>
        <dbReference type="ARBA" id="ARBA00022426"/>
    </source>
</evidence>
<keyword evidence="6" id="KW-0533">Nickel</keyword>
<evidence type="ECO:0000256" key="2">
    <source>
        <dbReference type="ARBA" id="ARBA00004651"/>
    </source>
</evidence>
<keyword evidence="10" id="KW-0921">Nickel transport</keyword>
<comment type="similarity">
    <text evidence="13">Belongs to the NiCoT transporter (TC 2.A.52) family.</text>
</comment>
<protein>
    <recommendedName>
        <fullName evidence="13">Nickel/cobalt efflux system</fullName>
    </recommendedName>
</protein>
<evidence type="ECO:0000256" key="9">
    <source>
        <dbReference type="ARBA" id="ARBA00023065"/>
    </source>
</evidence>
<accession>A0A1U7DAI7</accession>
<dbReference type="Pfam" id="PF03824">
    <property type="entry name" value="NicO"/>
    <property type="match status" value="1"/>
</dbReference>
<keyword evidence="15" id="KW-1185">Reference proteome</keyword>
<evidence type="ECO:0000256" key="5">
    <source>
        <dbReference type="ARBA" id="ARBA00022475"/>
    </source>
</evidence>
<dbReference type="GO" id="GO:0006824">
    <property type="term" value="P:cobalt ion transport"/>
    <property type="evidence" value="ECO:0007669"/>
    <property type="project" value="UniProtKB-KW"/>
</dbReference>
<evidence type="ECO:0000256" key="12">
    <source>
        <dbReference type="ARBA" id="ARBA00023285"/>
    </source>
</evidence>
<evidence type="ECO:0000256" key="4">
    <source>
        <dbReference type="ARBA" id="ARBA00022448"/>
    </source>
</evidence>
<dbReference type="EMBL" id="CP014796">
    <property type="protein sequence ID" value="APX25143.1"/>
    <property type="molecule type" value="Genomic_DNA"/>
</dbReference>
<gene>
    <name evidence="14" type="ORF">Ga0080559_TMP4347</name>
</gene>
<evidence type="ECO:0000256" key="10">
    <source>
        <dbReference type="ARBA" id="ARBA00023112"/>
    </source>
</evidence>
<dbReference type="PANTHER" id="PTHR40659:SF1">
    <property type="entry name" value="NICKEL_COBALT EFFLUX SYSTEM RCNA"/>
    <property type="match status" value="1"/>
</dbReference>
<keyword evidence="7 13" id="KW-0812">Transmembrane</keyword>
<comment type="function">
    <text evidence="1">Efflux system for nickel and cobalt.</text>
</comment>
<evidence type="ECO:0000256" key="13">
    <source>
        <dbReference type="RuleBase" id="RU362101"/>
    </source>
</evidence>
<dbReference type="GO" id="GO:0032025">
    <property type="term" value="P:response to cobalt ion"/>
    <property type="evidence" value="ECO:0007669"/>
    <property type="project" value="TreeGrafter"/>
</dbReference>
<feature type="transmembrane region" description="Helical" evidence="13">
    <location>
        <begin position="57"/>
        <end position="76"/>
    </location>
</feature>
<feature type="transmembrane region" description="Helical" evidence="13">
    <location>
        <begin position="240"/>
        <end position="267"/>
    </location>
</feature>
<dbReference type="OrthoDB" id="9812956at2"/>
<dbReference type="KEGG" id="tpro:Ga0080559_TMP4347"/>
<dbReference type="Proteomes" id="UP000186559">
    <property type="component" value="Chromosome"/>
</dbReference>
<name>A0A1U7DAI7_9RHOB</name>
<dbReference type="InterPro" id="IPR011541">
    <property type="entry name" value="Ni/Co_transpt_high_affinity"/>
</dbReference>
<evidence type="ECO:0000256" key="1">
    <source>
        <dbReference type="ARBA" id="ARBA00002510"/>
    </source>
</evidence>
<dbReference type="GO" id="GO:0010045">
    <property type="term" value="P:response to nickel cation"/>
    <property type="evidence" value="ECO:0007669"/>
    <property type="project" value="TreeGrafter"/>
</dbReference>
<organism evidence="14 15">
    <name type="scientific">Salipiger profundus</name>
    <dbReference type="NCBI Taxonomy" id="1229727"/>
    <lineage>
        <taxon>Bacteria</taxon>
        <taxon>Pseudomonadati</taxon>
        <taxon>Pseudomonadota</taxon>
        <taxon>Alphaproteobacteria</taxon>
        <taxon>Rhodobacterales</taxon>
        <taxon>Roseobacteraceae</taxon>
        <taxon>Salipiger</taxon>
    </lineage>
</organism>
<keyword evidence="8 13" id="KW-1133">Transmembrane helix</keyword>
<dbReference type="InterPro" id="IPR051224">
    <property type="entry name" value="NiCoT_RcnA"/>
</dbReference>
<keyword evidence="5" id="KW-1003">Cell membrane</keyword>
<proteinExistence type="inferred from homology"/>
<evidence type="ECO:0000313" key="14">
    <source>
        <dbReference type="EMBL" id="APX25143.1"/>
    </source>
</evidence>
<evidence type="ECO:0000313" key="15">
    <source>
        <dbReference type="Proteomes" id="UP000186559"/>
    </source>
</evidence>
<keyword evidence="3" id="KW-0171">Cobalt transport</keyword>
<keyword evidence="12" id="KW-0170">Cobalt</keyword>
<feature type="transmembrane region" description="Helical" evidence="13">
    <location>
        <begin position="211"/>
        <end position="234"/>
    </location>
</feature>
<comment type="subcellular location">
    <subcellularLocation>
        <location evidence="2 13">Cell membrane</location>
        <topology evidence="2 13">Multi-pass membrane protein</topology>
    </subcellularLocation>
</comment>
<dbReference type="AlphaFoldDB" id="A0A1U7DAI7"/>
<evidence type="ECO:0000256" key="6">
    <source>
        <dbReference type="ARBA" id="ARBA00022596"/>
    </source>
</evidence>
<reference evidence="14 15" key="1">
    <citation type="submission" date="2016-03" db="EMBL/GenBank/DDBJ databases">
        <title>Deep-sea bacteria in the southern Pacific.</title>
        <authorList>
            <person name="Tang K."/>
        </authorList>
    </citation>
    <scope>NUCLEOTIDE SEQUENCE [LARGE SCALE GENOMIC DNA]</scope>
    <source>
        <strain evidence="14 15">JLT2016</strain>
    </source>
</reference>
<evidence type="ECO:0000256" key="7">
    <source>
        <dbReference type="ARBA" id="ARBA00022692"/>
    </source>
</evidence>
<dbReference type="PANTHER" id="PTHR40659">
    <property type="entry name" value="NICKEL/COBALT EFFLUX SYSTEM RCNA"/>
    <property type="match status" value="1"/>
</dbReference>
<sequence>MRALLLSGALAVAGLALWLWGFGGADLVARLAADGQREAQTFMAGGLRALRAGDPGALATLLAVCFTYGVFHAAGPGHGKLLIGGYGVGRRVPVLRLSVLAVASSLAQAASAVGLVYAGVWLLGWGRSELTGAAEAWFAPASYAAIALIGTWLVLRGARKLWPASRPGEATQGTHEHHHHHVPDDAVCTTCGHAHAPTAEQAEAVRSLRDAAALIGAIALRPCTGALFLLILTWRMGLDGAGILGAFAMGLGTATVTVVVALASVVLREGALTRFESGPGALRVMGGIEVAAGAMIAVLAGQFVLRAL</sequence>
<feature type="transmembrane region" description="Helical" evidence="13">
    <location>
        <begin position="288"/>
        <end position="305"/>
    </location>
</feature>
<dbReference type="GO" id="GO:0046583">
    <property type="term" value="F:monoatomic cation efflux transmembrane transporter activity"/>
    <property type="evidence" value="ECO:0007669"/>
    <property type="project" value="TreeGrafter"/>
</dbReference>
<dbReference type="GO" id="GO:0015099">
    <property type="term" value="F:nickel cation transmembrane transporter activity"/>
    <property type="evidence" value="ECO:0007669"/>
    <property type="project" value="UniProtKB-UniRule"/>
</dbReference>
<dbReference type="GO" id="GO:0005886">
    <property type="term" value="C:plasma membrane"/>
    <property type="evidence" value="ECO:0007669"/>
    <property type="project" value="UniProtKB-SubCell"/>
</dbReference>
<keyword evidence="11 13" id="KW-0472">Membrane</keyword>
<dbReference type="RefSeq" id="WP_076624797.1">
    <property type="nucleotide sequence ID" value="NZ_BMEW01000006.1"/>
</dbReference>
<dbReference type="STRING" id="1229727.Ga0080559_TMP4347"/>
<feature type="transmembrane region" description="Helical" evidence="13">
    <location>
        <begin position="136"/>
        <end position="155"/>
    </location>
</feature>
<feature type="transmembrane region" description="Helical" evidence="13">
    <location>
        <begin position="97"/>
        <end position="124"/>
    </location>
</feature>